<reference evidence="1" key="1">
    <citation type="submission" date="2020-04" db="EMBL/GenBank/DDBJ databases">
        <authorList>
            <person name="Alioto T."/>
            <person name="Alioto T."/>
            <person name="Gomez Garrido J."/>
        </authorList>
    </citation>
    <scope>NUCLEOTIDE SEQUENCE</scope>
    <source>
        <strain evidence="1">A484AB</strain>
    </source>
</reference>
<name>A0A6S7LE73_PARCT</name>
<proteinExistence type="predicted"/>
<dbReference type="Proteomes" id="UP001152795">
    <property type="component" value="Unassembled WGS sequence"/>
</dbReference>
<protein>
    <submittedName>
        <fullName evidence="1">Uncharacterized protein</fullName>
    </submittedName>
</protein>
<keyword evidence="2" id="KW-1185">Reference proteome</keyword>
<gene>
    <name evidence="1" type="ORF">PACLA_8A008791</name>
</gene>
<accession>A0A6S7LE73</accession>
<comment type="caution">
    <text evidence="1">The sequence shown here is derived from an EMBL/GenBank/DDBJ whole genome shotgun (WGS) entry which is preliminary data.</text>
</comment>
<sequence length="102" mass="11914">MTAMAITDPSHKRALLFYTMSVFKFRNMKQEDGKTMDEFHTSLQIGAKYCEFGENQGKEIKVQIELGTSNKKLRRYSFRNPSVNLDDLLLYARTLDETERQP</sequence>
<organism evidence="1 2">
    <name type="scientific">Paramuricea clavata</name>
    <name type="common">Red gorgonian</name>
    <name type="synonym">Violescent sea-whip</name>
    <dbReference type="NCBI Taxonomy" id="317549"/>
    <lineage>
        <taxon>Eukaryota</taxon>
        <taxon>Metazoa</taxon>
        <taxon>Cnidaria</taxon>
        <taxon>Anthozoa</taxon>
        <taxon>Octocorallia</taxon>
        <taxon>Malacalcyonacea</taxon>
        <taxon>Plexauridae</taxon>
        <taxon>Paramuricea</taxon>
    </lineage>
</organism>
<dbReference type="OrthoDB" id="6368171at2759"/>
<dbReference type="AlphaFoldDB" id="A0A6S7LE73"/>
<dbReference type="EMBL" id="CACRXK020022194">
    <property type="protein sequence ID" value="CAB4036583.1"/>
    <property type="molecule type" value="Genomic_DNA"/>
</dbReference>
<evidence type="ECO:0000313" key="2">
    <source>
        <dbReference type="Proteomes" id="UP001152795"/>
    </source>
</evidence>
<evidence type="ECO:0000313" key="1">
    <source>
        <dbReference type="EMBL" id="CAB4036583.1"/>
    </source>
</evidence>